<sequence>MTAPVVREARADEHAEVGRVTQTGFDAGPYGVATDPDRVALLHDAAGRARDGALLVALGADGRIVGTASVLRPGTTYARNAADDEAELRLLTVLPEGRGRGVGALLVTEAVRHARSWGMRALVLDTGPTNPALRLYVRLGFVRVPERETTHVRGLGTLRFYSFPLVTPHGSDHRADAGDSSQDGR</sequence>
<dbReference type="Pfam" id="PF00583">
    <property type="entry name" value="Acetyltransf_1"/>
    <property type="match status" value="1"/>
</dbReference>
<dbReference type="Gene3D" id="3.40.630.30">
    <property type="match status" value="1"/>
</dbReference>
<dbReference type="SUPFAM" id="SSF55729">
    <property type="entry name" value="Acyl-CoA N-acyltransferases (Nat)"/>
    <property type="match status" value="1"/>
</dbReference>
<dbReference type="InterPro" id="IPR016181">
    <property type="entry name" value="Acyl_CoA_acyltransferase"/>
</dbReference>
<organism evidence="4 5">
    <name type="scientific">Sanguibacter suaedae</name>
    <dbReference type="NCBI Taxonomy" id="2795737"/>
    <lineage>
        <taxon>Bacteria</taxon>
        <taxon>Bacillati</taxon>
        <taxon>Actinomycetota</taxon>
        <taxon>Actinomycetes</taxon>
        <taxon>Micrococcales</taxon>
        <taxon>Sanguibacteraceae</taxon>
        <taxon>Sanguibacter</taxon>
    </lineage>
</organism>
<evidence type="ECO:0000256" key="2">
    <source>
        <dbReference type="ARBA" id="ARBA00023315"/>
    </source>
</evidence>
<keyword evidence="5" id="KW-1185">Reference proteome</keyword>
<evidence type="ECO:0000313" key="4">
    <source>
        <dbReference type="EMBL" id="MBI9114440.1"/>
    </source>
</evidence>
<dbReference type="RefSeq" id="WP_198732986.1">
    <property type="nucleotide sequence ID" value="NZ_JAEINH010000003.1"/>
</dbReference>
<evidence type="ECO:0000313" key="5">
    <source>
        <dbReference type="Proteomes" id="UP000602087"/>
    </source>
</evidence>
<dbReference type="EMBL" id="JAEINH010000003">
    <property type="protein sequence ID" value="MBI9114440.1"/>
    <property type="molecule type" value="Genomic_DNA"/>
</dbReference>
<keyword evidence="1" id="KW-0808">Transferase</keyword>
<dbReference type="PANTHER" id="PTHR43877">
    <property type="entry name" value="AMINOALKYLPHOSPHONATE N-ACETYLTRANSFERASE-RELATED-RELATED"/>
    <property type="match status" value="1"/>
</dbReference>
<name>A0A934I929_9MICO</name>
<dbReference type="PANTHER" id="PTHR43877:SF2">
    <property type="entry name" value="AMINOALKYLPHOSPHONATE N-ACETYLTRANSFERASE-RELATED"/>
    <property type="match status" value="1"/>
</dbReference>
<gene>
    <name evidence="4" type="ORF">JAV76_05360</name>
</gene>
<dbReference type="AlphaFoldDB" id="A0A934I929"/>
<dbReference type="InterPro" id="IPR000182">
    <property type="entry name" value="GNAT_dom"/>
</dbReference>
<dbReference type="Proteomes" id="UP000602087">
    <property type="component" value="Unassembled WGS sequence"/>
</dbReference>
<dbReference type="CDD" id="cd04301">
    <property type="entry name" value="NAT_SF"/>
    <property type="match status" value="1"/>
</dbReference>
<feature type="domain" description="N-acetyltransferase" evidence="3">
    <location>
        <begin position="4"/>
        <end position="164"/>
    </location>
</feature>
<comment type="caution">
    <text evidence="4">The sequence shown here is derived from an EMBL/GenBank/DDBJ whole genome shotgun (WGS) entry which is preliminary data.</text>
</comment>
<dbReference type="PROSITE" id="PS51186">
    <property type="entry name" value="GNAT"/>
    <property type="match status" value="1"/>
</dbReference>
<dbReference type="GO" id="GO:0016747">
    <property type="term" value="F:acyltransferase activity, transferring groups other than amino-acyl groups"/>
    <property type="evidence" value="ECO:0007669"/>
    <property type="project" value="InterPro"/>
</dbReference>
<dbReference type="InterPro" id="IPR050832">
    <property type="entry name" value="Bact_Acetyltransf"/>
</dbReference>
<keyword evidence="2" id="KW-0012">Acyltransferase</keyword>
<proteinExistence type="predicted"/>
<reference evidence="4" key="1">
    <citation type="submission" date="2020-12" db="EMBL/GenBank/DDBJ databases">
        <title>Sanguibacter suaedae sp. nov., isolated from Suaeda aralocaspica.</title>
        <authorList>
            <person name="Ma Q."/>
        </authorList>
    </citation>
    <scope>NUCLEOTIDE SEQUENCE</scope>
    <source>
        <strain evidence="4">YZGR15</strain>
    </source>
</reference>
<evidence type="ECO:0000256" key="1">
    <source>
        <dbReference type="ARBA" id="ARBA00022679"/>
    </source>
</evidence>
<evidence type="ECO:0000259" key="3">
    <source>
        <dbReference type="PROSITE" id="PS51186"/>
    </source>
</evidence>
<accession>A0A934I929</accession>
<protein>
    <submittedName>
        <fullName evidence="4">GNAT family N-acetyltransferase</fullName>
    </submittedName>
</protein>